<feature type="transmembrane region" description="Helical" evidence="6">
    <location>
        <begin position="21"/>
        <end position="46"/>
    </location>
</feature>
<dbReference type="SUPFAM" id="SSF51306">
    <property type="entry name" value="LexA/Signal peptidase"/>
    <property type="match status" value="1"/>
</dbReference>
<evidence type="ECO:0000256" key="4">
    <source>
        <dbReference type="ARBA" id="ARBA00019232"/>
    </source>
</evidence>
<dbReference type="RefSeq" id="WP_080302160.1">
    <property type="nucleotide sequence ID" value="NZ_KN323090.1"/>
</dbReference>
<comment type="caution">
    <text evidence="8">The sequence shown here is derived from an EMBL/GenBank/DDBJ whole genome shotgun (WGS) entry which is preliminary data.</text>
</comment>
<evidence type="ECO:0000256" key="2">
    <source>
        <dbReference type="ARBA" id="ARBA00009370"/>
    </source>
</evidence>
<keyword evidence="5 6" id="KW-0378">Hydrolase</keyword>
<sequence length="176" mass="18934">MIPAPTESNSWPRRSRRYCAVRLAAIGASGTLALAGFVCWSLNPWFDYSINLTNSLPGTLYVTHIGEPVKRGDLVAFRWHGGATYPRGVTFIKRVAGTGGDVVSVRDGVYYVNGVVIGRAKTVTLAGVPLTPAAPGVIPDGHYFVATPNQNSLDSRYALTGNVPQHDVIGRAYEIF</sequence>
<evidence type="ECO:0000256" key="5">
    <source>
        <dbReference type="ARBA" id="ARBA00022801"/>
    </source>
</evidence>
<evidence type="ECO:0000256" key="1">
    <source>
        <dbReference type="ARBA" id="ARBA00000677"/>
    </source>
</evidence>
<dbReference type="EMBL" id="JQIM01000007">
    <property type="protein sequence ID" value="KGX17016.1"/>
    <property type="molecule type" value="Genomic_DNA"/>
</dbReference>
<dbReference type="InterPro" id="IPR036286">
    <property type="entry name" value="LexA/Signal_pep-like_sf"/>
</dbReference>
<comment type="subcellular location">
    <subcellularLocation>
        <location evidence="6">Membrane</location>
        <topology evidence="6">Single-pass type II membrane protein</topology>
    </subcellularLocation>
</comment>
<dbReference type="GO" id="GO:0016020">
    <property type="term" value="C:membrane"/>
    <property type="evidence" value="ECO:0007669"/>
    <property type="project" value="UniProtKB-SubCell"/>
</dbReference>
<dbReference type="InterPro" id="IPR000223">
    <property type="entry name" value="Pept_S26A_signal_pept_1"/>
</dbReference>
<evidence type="ECO:0000259" key="7">
    <source>
        <dbReference type="Pfam" id="PF10502"/>
    </source>
</evidence>
<reference evidence="8 9" key="1">
    <citation type="submission" date="2014-08" db="EMBL/GenBank/DDBJ databases">
        <authorList>
            <person name="Bunnell A."/>
            <person name="Chain P.S."/>
            <person name="Chertkov O."/>
            <person name="Currie B.J."/>
            <person name="Daligault H.E."/>
            <person name="Davenport K.W."/>
            <person name="Davis C."/>
            <person name="Gleasner C.D."/>
            <person name="Johnson S.L."/>
            <person name="Kaestli M."/>
            <person name="Koren S."/>
            <person name="Kunde Y.A."/>
            <person name="Mayo M."/>
            <person name="McMurry K.K."/>
            <person name="Price E.P."/>
            <person name="Reitenga K.G."/>
            <person name="Robison R."/>
            <person name="Rosovitz M.J."/>
            <person name="Sarovich D.S."/>
            <person name="Teshima H."/>
        </authorList>
    </citation>
    <scope>NUCLEOTIDE SEQUENCE [LARGE SCALE GENOMIC DNA]</scope>
    <source>
        <strain evidence="8 9">MSHR44</strain>
    </source>
</reference>
<dbReference type="NCBIfam" id="TIGR02227">
    <property type="entry name" value="sigpep_I_bact"/>
    <property type="match status" value="1"/>
</dbReference>
<evidence type="ECO:0000313" key="8">
    <source>
        <dbReference type="EMBL" id="KGX17016.1"/>
    </source>
</evidence>
<dbReference type="GO" id="GO:0009003">
    <property type="term" value="F:signal peptidase activity"/>
    <property type="evidence" value="ECO:0007669"/>
    <property type="project" value="UniProtKB-EC"/>
</dbReference>
<evidence type="ECO:0000256" key="3">
    <source>
        <dbReference type="ARBA" id="ARBA00013208"/>
    </source>
</evidence>
<accession>A0AA40JIT5</accession>
<dbReference type="GO" id="GO:0006465">
    <property type="term" value="P:signal peptide processing"/>
    <property type="evidence" value="ECO:0007669"/>
    <property type="project" value="InterPro"/>
</dbReference>
<keyword evidence="6" id="KW-0812">Transmembrane</keyword>
<dbReference type="InterPro" id="IPR019757">
    <property type="entry name" value="Pept_S26A_signal_pept_1_Lys-AS"/>
</dbReference>
<dbReference type="GO" id="GO:0004252">
    <property type="term" value="F:serine-type endopeptidase activity"/>
    <property type="evidence" value="ECO:0007669"/>
    <property type="project" value="InterPro"/>
</dbReference>
<keyword evidence="6" id="KW-0472">Membrane</keyword>
<dbReference type="Gene3D" id="2.10.109.10">
    <property type="entry name" value="Umud Fragment, subunit A"/>
    <property type="match status" value="1"/>
</dbReference>
<feature type="domain" description="Peptidase S26" evidence="7">
    <location>
        <begin position="51"/>
        <end position="173"/>
    </location>
</feature>
<comment type="catalytic activity">
    <reaction evidence="1 6">
        <text>Cleavage of hydrophobic, N-terminal signal or leader sequences from secreted and periplasmic proteins.</text>
        <dbReference type="EC" id="3.4.21.89"/>
    </reaction>
</comment>
<dbReference type="AlphaFoldDB" id="A0AA40JIT5"/>
<comment type="similarity">
    <text evidence="2 6">Belongs to the peptidase S26 family.</text>
</comment>
<evidence type="ECO:0000313" key="9">
    <source>
        <dbReference type="Proteomes" id="UP000030475"/>
    </source>
</evidence>
<protein>
    <recommendedName>
        <fullName evidence="4 6">Signal peptidase I</fullName>
        <ecNumber evidence="3 6">3.4.21.89</ecNumber>
    </recommendedName>
</protein>
<dbReference type="PANTHER" id="PTHR43390:SF1">
    <property type="entry name" value="CHLOROPLAST PROCESSING PEPTIDASE"/>
    <property type="match status" value="1"/>
</dbReference>
<dbReference type="PROSITE" id="PS00760">
    <property type="entry name" value="SPASE_I_2"/>
    <property type="match status" value="1"/>
</dbReference>
<dbReference type="Pfam" id="PF10502">
    <property type="entry name" value="Peptidase_S26"/>
    <property type="match status" value="1"/>
</dbReference>
<dbReference type="Proteomes" id="UP000030475">
    <property type="component" value="Unassembled WGS sequence"/>
</dbReference>
<dbReference type="EC" id="3.4.21.89" evidence="3 6"/>
<keyword evidence="6" id="KW-1133">Transmembrane helix</keyword>
<gene>
    <name evidence="8" type="primary">lepB</name>
    <name evidence="8" type="ORF">Y036_5995</name>
</gene>
<organism evidence="8 9">
    <name type="scientific">Burkholderia pseudomallei</name>
    <name type="common">Pseudomonas pseudomallei</name>
    <dbReference type="NCBI Taxonomy" id="28450"/>
    <lineage>
        <taxon>Bacteria</taxon>
        <taxon>Pseudomonadati</taxon>
        <taxon>Pseudomonadota</taxon>
        <taxon>Betaproteobacteria</taxon>
        <taxon>Burkholderiales</taxon>
        <taxon>Burkholderiaceae</taxon>
        <taxon>Burkholderia</taxon>
        <taxon>pseudomallei group</taxon>
    </lineage>
</organism>
<keyword evidence="6" id="KW-0645">Protease</keyword>
<evidence type="ECO:0000256" key="6">
    <source>
        <dbReference type="RuleBase" id="RU362042"/>
    </source>
</evidence>
<proteinExistence type="inferred from homology"/>
<dbReference type="PANTHER" id="PTHR43390">
    <property type="entry name" value="SIGNAL PEPTIDASE I"/>
    <property type="match status" value="1"/>
</dbReference>
<name>A0AA40JIT5_BURPE</name>
<dbReference type="InterPro" id="IPR019533">
    <property type="entry name" value="Peptidase_S26"/>
</dbReference>